<evidence type="ECO:0000259" key="13">
    <source>
        <dbReference type="Pfam" id="PF02875"/>
    </source>
</evidence>
<dbReference type="EMBL" id="CP050124">
    <property type="protein sequence ID" value="QIP40942.1"/>
    <property type="molecule type" value="Genomic_DNA"/>
</dbReference>
<dbReference type="Pfam" id="PF01225">
    <property type="entry name" value="Mur_ligase"/>
    <property type="match status" value="2"/>
</dbReference>
<dbReference type="GO" id="GO:0047480">
    <property type="term" value="F:UDP-N-acetylmuramoyl-tripeptide-D-alanyl-D-alanine ligase activity"/>
    <property type="evidence" value="ECO:0007669"/>
    <property type="project" value="UniProtKB-UniRule"/>
</dbReference>
<keyword evidence="7" id="KW-0460">Magnesium</keyword>
<evidence type="ECO:0000256" key="6">
    <source>
        <dbReference type="ARBA" id="ARBA00023316"/>
    </source>
</evidence>
<dbReference type="HAMAP" id="MF_00208">
    <property type="entry name" value="MurE"/>
    <property type="match status" value="1"/>
</dbReference>
<feature type="binding site" evidence="7">
    <location>
        <position position="225"/>
    </location>
    <ligand>
        <name>UDP-N-acetyl-alpha-D-muramoyl-L-alanyl-D-glutamate</name>
        <dbReference type="ChEBI" id="CHEBI:83900"/>
    </ligand>
</feature>
<evidence type="ECO:0000256" key="7">
    <source>
        <dbReference type="HAMAP-Rule" id="MF_00208"/>
    </source>
</evidence>
<evidence type="ECO:0000256" key="10">
    <source>
        <dbReference type="RuleBase" id="RU004136"/>
    </source>
</evidence>
<dbReference type="Gene3D" id="3.40.1190.10">
    <property type="entry name" value="Mur-like, catalytic domain"/>
    <property type="match status" value="2"/>
</dbReference>
<feature type="binding site" evidence="7">
    <location>
        <begin position="148"/>
        <end position="154"/>
    </location>
    <ligand>
        <name>ATP</name>
        <dbReference type="ChEBI" id="CHEBI:30616"/>
    </ligand>
</feature>
<feature type="compositionally biased region" description="Basic and acidic residues" evidence="11">
    <location>
        <begin position="528"/>
        <end position="539"/>
    </location>
</feature>
<dbReference type="Pfam" id="PF02875">
    <property type="entry name" value="Mur_ligase_C"/>
    <property type="match status" value="2"/>
</dbReference>
<keyword evidence="6 8" id="KW-0961">Cell wall biogenesis/degradation</keyword>
<dbReference type="InterPro" id="IPR005863">
    <property type="entry name" value="UDP-N-AcMur_synth"/>
</dbReference>
<evidence type="ECO:0000313" key="15">
    <source>
        <dbReference type="EMBL" id="QIP40942.1"/>
    </source>
</evidence>
<comment type="function">
    <text evidence="7">Catalyzes the addition of meso-diaminopimelic acid to the nucleotide precursor UDP-N-acetylmuramoyl-L-alanyl-D-glutamate (UMAG) in the biosynthesis of bacterial cell-wall peptidoglycan.</text>
</comment>
<dbReference type="PANTHER" id="PTHR23135">
    <property type="entry name" value="MUR LIGASE FAMILY MEMBER"/>
    <property type="match status" value="1"/>
</dbReference>
<dbReference type="GO" id="GO:0005737">
    <property type="term" value="C:cytoplasm"/>
    <property type="evidence" value="ECO:0007669"/>
    <property type="project" value="UniProtKB-SubCell"/>
</dbReference>
<comment type="catalytic activity">
    <reaction evidence="8 10">
        <text>D-alanyl-D-alanine + UDP-N-acetyl-alpha-D-muramoyl-L-alanyl-gamma-D-glutamyl-meso-2,6-diaminopimelate + ATP = UDP-N-acetyl-alpha-D-muramoyl-L-alanyl-gamma-D-glutamyl-meso-2,6-diaminopimeloyl-D-alanyl-D-alanine + ADP + phosphate + H(+)</text>
        <dbReference type="Rhea" id="RHEA:28374"/>
        <dbReference type="ChEBI" id="CHEBI:15378"/>
        <dbReference type="ChEBI" id="CHEBI:30616"/>
        <dbReference type="ChEBI" id="CHEBI:43474"/>
        <dbReference type="ChEBI" id="CHEBI:57822"/>
        <dbReference type="ChEBI" id="CHEBI:61386"/>
        <dbReference type="ChEBI" id="CHEBI:83905"/>
        <dbReference type="ChEBI" id="CHEBI:456216"/>
        <dbReference type="EC" id="6.3.2.10"/>
    </reaction>
</comment>
<organism evidence="15 16">
    <name type="scientific">Rhodococcus erythropolis</name>
    <name type="common">Arthrobacter picolinophilus</name>
    <dbReference type="NCBI Taxonomy" id="1833"/>
    <lineage>
        <taxon>Bacteria</taxon>
        <taxon>Bacillati</taxon>
        <taxon>Actinomycetota</taxon>
        <taxon>Actinomycetes</taxon>
        <taxon>Mycobacteriales</taxon>
        <taxon>Nocardiaceae</taxon>
        <taxon>Rhodococcus</taxon>
        <taxon>Rhodococcus erythropolis group</taxon>
    </lineage>
</organism>
<keyword evidence="8 15" id="KW-0436">Ligase</keyword>
<evidence type="ECO:0000256" key="4">
    <source>
        <dbReference type="ARBA" id="ARBA00022984"/>
    </source>
</evidence>
<feature type="domain" description="Mur ligase N-terminal catalytic" evidence="12">
    <location>
        <begin position="575"/>
        <end position="632"/>
    </location>
</feature>
<dbReference type="UniPathway" id="UPA00219"/>
<dbReference type="GO" id="GO:0051301">
    <property type="term" value="P:cell division"/>
    <property type="evidence" value="ECO:0007669"/>
    <property type="project" value="UniProtKB-KW"/>
</dbReference>
<feature type="compositionally biased region" description="Basic and acidic residues" evidence="11">
    <location>
        <begin position="472"/>
        <end position="490"/>
    </location>
</feature>
<accession>A0A6G9CVQ8</accession>
<comment type="caution">
    <text evidence="7">Lacks conserved residue(s) required for the propagation of feature annotation.</text>
</comment>
<dbReference type="InterPro" id="IPR036565">
    <property type="entry name" value="Mur-like_cat_sf"/>
</dbReference>
<evidence type="ECO:0000256" key="8">
    <source>
        <dbReference type="HAMAP-Rule" id="MF_02019"/>
    </source>
</evidence>
<dbReference type="InterPro" id="IPR004101">
    <property type="entry name" value="Mur_ligase_C"/>
</dbReference>
<dbReference type="Proteomes" id="UP000502345">
    <property type="component" value="Chromosome"/>
</dbReference>
<dbReference type="HAMAP" id="MF_02019">
    <property type="entry name" value="MurF"/>
    <property type="match status" value="1"/>
</dbReference>
<dbReference type="InterPro" id="IPR035911">
    <property type="entry name" value="MurE/MurF_N"/>
</dbReference>
<feature type="domain" description="Mur ligase N-terminal catalytic" evidence="12">
    <location>
        <begin position="52"/>
        <end position="132"/>
    </location>
</feature>
<feature type="binding site" evidence="7">
    <location>
        <position position="425"/>
    </location>
    <ligand>
        <name>meso-2,6-diaminopimelate</name>
        <dbReference type="ChEBI" id="CHEBI:57791"/>
    </ligand>
</feature>
<comment type="similarity">
    <text evidence="8">Belongs to the MurCDEF family. MurF subfamily.</text>
</comment>
<dbReference type="EC" id="6.3.2.10" evidence="8"/>
<dbReference type="GO" id="GO:0071555">
    <property type="term" value="P:cell wall organization"/>
    <property type="evidence" value="ECO:0007669"/>
    <property type="project" value="UniProtKB-KW"/>
</dbReference>
<feature type="domain" description="Mur ligase C-terminal" evidence="13">
    <location>
        <begin position="895"/>
        <end position="1028"/>
    </location>
</feature>
<dbReference type="PANTHER" id="PTHR23135:SF4">
    <property type="entry name" value="UDP-N-ACETYLMURAMOYL-L-ALANYL-D-GLUTAMATE--2,6-DIAMINOPIMELATE LIGASE MURE HOMOLOG, CHLOROPLASTIC"/>
    <property type="match status" value="1"/>
</dbReference>
<evidence type="ECO:0000256" key="9">
    <source>
        <dbReference type="RuleBase" id="RU004135"/>
    </source>
</evidence>
<feature type="binding site" evidence="7">
    <location>
        <position position="57"/>
    </location>
    <ligand>
        <name>UDP-N-acetyl-alpha-D-muramoyl-L-alanyl-D-glutamate</name>
        <dbReference type="ChEBI" id="CHEBI:83900"/>
    </ligand>
</feature>
<dbReference type="NCBIfam" id="TIGR01085">
    <property type="entry name" value="murE"/>
    <property type="match status" value="1"/>
</dbReference>
<feature type="region of interest" description="Disordered" evidence="11">
    <location>
        <begin position="464"/>
        <end position="541"/>
    </location>
</feature>
<dbReference type="GO" id="GO:0005524">
    <property type="term" value="F:ATP binding"/>
    <property type="evidence" value="ECO:0007669"/>
    <property type="project" value="UniProtKB-UniRule"/>
</dbReference>
<dbReference type="GO" id="GO:0009252">
    <property type="term" value="P:peptidoglycan biosynthetic process"/>
    <property type="evidence" value="ECO:0007669"/>
    <property type="project" value="UniProtKB-UniRule"/>
</dbReference>
<comment type="subcellular location">
    <subcellularLocation>
        <location evidence="8 9">Cytoplasm</location>
    </subcellularLocation>
</comment>
<dbReference type="Gene3D" id="3.90.190.20">
    <property type="entry name" value="Mur ligase, C-terminal domain"/>
    <property type="match status" value="2"/>
</dbReference>
<dbReference type="EC" id="6.3.2.13" evidence="7"/>
<keyword evidence="4 8" id="KW-0573">Peptidoglycan synthesis</keyword>
<dbReference type="InterPro" id="IPR013221">
    <property type="entry name" value="Mur_ligase_cen"/>
</dbReference>
<dbReference type="Pfam" id="PF08245">
    <property type="entry name" value="Mur_ligase_M"/>
    <property type="match status" value="2"/>
</dbReference>
<dbReference type="SUPFAM" id="SSF63418">
    <property type="entry name" value="MurE/MurF N-terminal domain"/>
    <property type="match status" value="2"/>
</dbReference>
<feature type="domain" description="Mur ligase C-terminal" evidence="13">
    <location>
        <begin position="376"/>
        <end position="466"/>
    </location>
</feature>
<evidence type="ECO:0000256" key="2">
    <source>
        <dbReference type="ARBA" id="ARBA00022618"/>
    </source>
</evidence>
<keyword evidence="5 8" id="KW-0131">Cell cycle</keyword>
<evidence type="ECO:0000256" key="5">
    <source>
        <dbReference type="ARBA" id="ARBA00023306"/>
    </source>
</evidence>
<keyword evidence="2 8" id="KW-0132">Cell division</keyword>
<comment type="similarity">
    <text evidence="1 7">Belongs to the MurCDEF family. MurE subfamily.</text>
</comment>
<comment type="cofactor">
    <cofactor evidence="7">
        <name>Mg(2+)</name>
        <dbReference type="ChEBI" id="CHEBI:18420"/>
    </cofactor>
</comment>
<proteinExistence type="inferred from homology"/>
<dbReference type="GO" id="GO:0008765">
    <property type="term" value="F:UDP-N-acetylmuramoylalanyl-D-glutamate-2,6-diaminopimelate ligase activity"/>
    <property type="evidence" value="ECO:0007669"/>
    <property type="project" value="UniProtKB-UniRule"/>
</dbReference>
<protein>
    <recommendedName>
        <fullName evidence="7 8">Multifunctional fusion protein</fullName>
    </recommendedName>
    <domain>
        <recommendedName>
            <fullName evidence="7">UDP-N-acetylmuramoyl-L-alanyl-D-glutamate--2,6-diaminopimelate ligase</fullName>
            <ecNumber evidence="7">6.3.2.13</ecNumber>
        </recommendedName>
        <alternativeName>
            <fullName evidence="7">Meso-A2pm-adding enzyme</fullName>
        </alternativeName>
        <alternativeName>
            <fullName evidence="7">Meso-diaminopimelate-adding enzyme</fullName>
        </alternativeName>
        <alternativeName>
            <fullName evidence="7">UDP-MurNAc-L-Ala-D-Glu:meso-diaminopimelate ligase</fullName>
        </alternativeName>
        <alternativeName>
            <fullName evidence="7">UDP-MurNAc-tripeptide synthetase</fullName>
        </alternativeName>
        <alternativeName>
            <fullName evidence="7">UDP-N-acetylmuramyl-tripeptide synthetase</fullName>
        </alternativeName>
    </domain>
    <domain>
        <recommendedName>
            <fullName evidence="8">UDP-N-acetylmuramoyl-tripeptide--D-alanyl-D-alanine ligase</fullName>
            <ecNumber evidence="8">6.3.2.10</ecNumber>
        </recommendedName>
        <alternativeName>
            <fullName evidence="8">D-alanyl-D-alanine-adding enzyme</fullName>
        </alternativeName>
    </domain>
</protein>
<dbReference type="Gene3D" id="3.40.1390.10">
    <property type="entry name" value="MurE/MurF, N-terminal domain"/>
    <property type="match status" value="2"/>
</dbReference>
<dbReference type="SUPFAM" id="SSF53623">
    <property type="entry name" value="MurD-like peptide ligases, catalytic domain"/>
    <property type="match status" value="2"/>
</dbReference>
<comment type="function">
    <text evidence="8 10">Involved in cell wall formation. Catalyzes the final step in the synthesis of UDP-N-acetylmuramoyl-pentapeptide, the precursor of murein.</text>
</comment>
<feature type="binding site" evidence="7">
    <location>
        <position position="217"/>
    </location>
    <ligand>
        <name>UDP-N-acetyl-alpha-D-muramoyl-L-alanyl-D-glutamate</name>
        <dbReference type="ChEBI" id="CHEBI:83900"/>
    </ligand>
</feature>
<sequence>MPNRLQSSNSDGAPGTRPTQPVATAITALSELSGARLEWVGQPGSQSSEVVVKGVDLRAQGIVTDDLFAALPGARTHGAQFAVDALGRGATAILTDEAGLELIEAADKAPDRSVPVLVHPNPRDVLGEISAEIYGRPSEKMQVVGITGTSGKTTTSYLLEAAIAGAGRKPGLVGTIETRIDGRRVPSALTTPEAPQLHALFAVMAEQGIDTVVMEVSSHALALGRVDGIRFDIGAFTNLSQDHLDFHRDFEEYFQAKARLFDPESTVRAEHAVVCVDDVWGRRMAELAATDESDAVTTVSTSTAEAEWTVGAVEVAEDGSQTFELVGPDGQSWPVSLRLPGRYNVANAALALTVSFAAGLDPDAAVRALGTVDVPGRVQRIDRGQSFLAVVDYAHKPAALEAVIATLRDQVPGRVAVVVGAGGDRDAGKRALMGEAGARGADLLIVTDDNPRTEDPAKIRASVMQGAMDVPESERGEVREVGDRGRRDRASSPVGTARRCRPGGRQRPRSRSRNRRGQTPVRRPRGVGRNDRPIRDQHSTWRQAMIPMTLSRIAEIVGGTLHDVDDSSTQVTGTVEFDSRKVAPGGLFLALPGARVDGHDHAEAAVAAGAVAVLAARPVGVPAIVVPSVPNDGPSAVMLLEHDTDGSGAAVLHALGLLARAVVDELATDGTPADGGLTLVGVTGSAGKTSTKDLIAALLRECGEVVAPPGSFNNELGLPWTVLRADEKTRFLVLEMSARGVGHVGELTKIAPPKIGVVLNVGTAHLGEFGSREAIAVAKGELVEALPSAADGGVAVLNADDRMVAAMASRTKARIVFVGQSEDCDVRATDVVVDDQARASFTLNCSQGSARIRLAVHGEHHVSNALAAAAVALENGLAVTDIARVLEGTKAASARRMEVTERADGVTVVNDSYNANPDSMRAALKALVSMARSDRHFGRRSWAVLGEMGELGPESVVEHDAIGRLAVRLDVSKLIVVGTGRTSRAMHQGAVMEGSWGDESVVVPDAAAAIAILEAELEPGDLVLVKASKSVELWTVAEAILAATPSDNTGDANTDGENGGDSQ</sequence>
<keyword evidence="8" id="KW-0547">Nucleotide-binding</keyword>
<feature type="binding site" evidence="8">
    <location>
        <begin position="684"/>
        <end position="690"/>
    </location>
    <ligand>
        <name>ATP</name>
        <dbReference type="ChEBI" id="CHEBI:30616"/>
    </ligand>
</feature>
<comment type="PTM">
    <text evidence="7">Carboxylation is probably crucial for Mg(2+) binding and, consequently, for the gamma-phosphate positioning of ATP.</text>
</comment>
<dbReference type="NCBIfam" id="NF001124">
    <property type="entry name" value="PRK00139.1-2"/>
    <property type="match status" value="1"/>
</dbReference>
<dbReference type="InterPro" id="IPR036615">
    <property type="entry name" value="Mur_ligase_C_dom_sf"/>
</dbReference>
<feature type="domain" description="Mur ligase central" evidence="14">
    <location>
        <begin position="146"/>
        <end position="354"/>
    </location>
</feature>
<comment type="catalytic activity">
    <reaction evidence="7">
        <text>UDP-N-acetyl-alpha-D-muramoyl-L-alanyl-D-glutamate + meso-2,6-diaminopimelate + ATP = UDP-N-acetyl-alpha-D-muramoyl-L-alanyl-gamma-D-glutamyl-meso-2,6-diaminopimelate + ADP + phosphate + H(+)</text>
        <dbReference type="Rhea" id="RHEA:23676"/>
        <dbReference type="ChEBI" id="CHEBI:15378"/>
        <dbReference type="ChEBI" id="CHEBI:30616"/>
        <dbReference type="ChEBI" id="CHEBI:43474"/>
        <dbReference type="ChEBI" id="CHEBI:57791"/>
        <dbReference type="ChEBI" id="CHEBI:83900"/>
        <dbReference type="ChEBI" id="CHEBI:83905"/>
        <dbReference type="ChEBI" id="CHEBI:456216"/>
        <dbReference type="EC" id="6.3.2.13"/>
    </reaction>
</comment>
<evidence type="ECO:0000256" key="1">
    <source>
        <dbReference type="ARBA" id="ARBA00005898"/>
    </source>
</evidence>
<reference evidence="15 16" key="1">
    <citation type="submission" date="2020-03" db="EMBL/GenBank/DDBJ databases">
        <title>Screen low temperature-resistant strains for efficient degradation of petroleum hydrocarbons under the low temperature.</title>
        <authorList>
            <person name="Wang Y."/>
            <person name="Chen J."/>
        </authorList>
    </citation>
    <scope>NUCLEOTIDE SEQUENCE [LARGE SCALE GENOMIC DNA]</scope>
    <source>
        <strain evidence="15 16">KB1</strain>
    </source>
</reference>
<evidence type="ECO:0000256" key="3">
    <source>
        <dbReference type="ARBA" id="ARBA00022960"/>
    </source>
</evidence>
<feature type="compositionally biased region" description="Basic residues" evidence="11">
    <location>
        <begin position="498"/>
        <end position="526"/>
    </location>
</feature>
<feature type="domain" description="Mur ligase central" evidence="14">
    <location>
        <begin position="682"/>
        <end position="872"/>
    </location>
</feature>
<evidence type="ECO:0000313" key="16">
    <source>
        <dbReference type="Proteomes" id="UP000502345"/>
    </source>
</evidence>
<keyword evidence="8" id="KW-0067">ATP-binding</keyword>
<keyword evidence="3 8" id="KW-0133">Cell shape</keyword>
<feature type="short sequence motif" description="Meso-diaminopimelate recognition motif" evidence="7">
    <location>
        <begin position="449"/>
        <end position="452"/>
    </location>
</feature>
<feature type="binding site" evidence="7">
    <location>
        <begin position="190"/>
        <end position="191"/>
    </location>
    <ligand>
        <name>UDP-N-acetyl-alpha-D-muramoyl-L-alanyl-D-glutamate</name>
        <dbReference type="ChEBI" id="CHEBI:83900"/>
    </ligand>
</feature>
<dbReference type="InterPro" id="IPR005761">
    <property type="entry name" value="UDP-N-AcMur-Glu-dNH2Pim_ligase"/>
</dbReference>
<feature type="modified residue" description="N6-carboxylysine" evidence="7">
    <location>
        <position position="257"/>
    </location>
</feature>
<dbReference type="InterPro" id="IPR000713">
    <property type="entry name" value="Mur_ligase_N"/>
</dbReference>
<gene>
    <name evidence="8" type="primary">murF</name>
    <name evidence="7" type="synonym">murE</name>
    <name evidence="15" type="ORF">G9444_3698</name>
</gene>
<dbReference type="NCBIfam" id="TIGR01143">
    <property type="entry name" value="murF"/>
    <property type="match status" value="1"/>
</dbReference>
<comment type="pathway">
    <text evidence="8 9">Cell wall biogenesis; peptidoglycan biosynthesis.</text>
</comment>
<dbReference type="AlphaFoldDB" id="A0A6G9CVQ8"/>
<name>A0A6G9CVQ8_RHOER</name>
<evidence type="ECO:0000259" key="12">
    <source>
        <dbReference type="Pfam" id="PF01225"/>
    </source>
</evidence>
<evidence type="ECO:0000259" key="14">
    <source>
        <dbReference type="Pfam" id="PF08245"/>
    </source>
</evidence>
<keyword evidence="8" id="KW-0963">Cytoplasm</keyword>
<feature type="region of interest" description="Disordered" evidence="11">
    <location>
        <begin position="1"/>
        <end position="20"/>
    </location>
</feature>
<dbReference type="GO" id="GO:0008360">
    <property type="term" value="P:regulation of cell shape"/>
    <property type="evidence" value="ECO:0007669"/>
    <property type="project" value="UniProtKB-KW"/>
</dbReference>
<dbReference type="GO" id="GO:0000287">
    <property type="term" value="F:magnesium ion binding"/>
    <property type="evidence" value="ECO:0007669"/>
    <property type="project" value="UniProtKB-UniRule"/>
</dbReference>
<feature type="binding site" evidence="7">
    <location>
        <begin position="449"/>
        <end position="452"/>
    </location>
    <ligand>
        <name>meso-2,6-diaminopimelate</name>
        <dbReference type="ChEBI" id="CHEBI:57791"/>
    </ligand>
</feature>
<dbReference type="SUPFAM" id="SSF53244">
    <property type="entry name" value="MurD-like peptide ligases, peptide-binding domain"/>
    <property type="match status" value="2"/>
</dbReference>
<evidence type="ECO:0000256" key="11">
    <source>
        <dbReference type="SAM" id="MobiDB-lite"/>
    </source>
</evidence>